<feature type="chain" id="PRO_5040868494" evidence="1">
    <location>
        <begin position="21"/>
        <end position="509"/>
    </location>
</feature>
<protein>
    <submittedName>
        <fullName evidence="3">Transglutaminase-like domain-containing protein</fullName>
    </submittedName>
</protein>
<comment type="caution">
    <text evidence="3">The sequence shown here is derived from an EMBL/GenBank/DDBJ whole genome shotgun (WGS) entry which is preliminary data.</text>
</comment>
<proteinExistence type="predicted"/>
<organism evidence="3 4">
    <name type="scientific">Flavobacterium potami</name>
    <dbReference type="NCBI Taxonomy" id="2872310"/>
    <lineage>
        <taxon>Bacteria</taxon>
        <taxon>Pseudomonadati</taxon>
        <taxon>Bacteroidota</taxon>
        <taxon>Flavobacteriia</taxon>
        <taxon>Flavobacteriales</taxon>
        <taxon>Flavobacteriaceae</taxon>
        <taxon>Flavobacterium</taxon>
    </lineage>
</organism>
<dbReference type="InterPro" id="IPR002931">
    <property type="entry name" value="Transglutaminase-like"/>
</dbReference>
<evidence type="ECO:0000256" key="1">
    <source>
        <dbReference type="SAM" id="SignalP"/>
    </source>
</evidence>
<evidence type="ECO:0000313" key="3">
    <source>
        <dbReference type="EMBL" id="MBZ4036832.1"/>
    </source>
</evidence>
<accession>A0A9X1KS81</accession>
<sequence length="509" mass="59421">MFKYFSICLCLLCFAVFSQSISNVDLKKRQLETALFSYYQHDTVKKEAAKFLISNIEIHYSENYKWVDEKRRTIEFNELDYPNFEIALREFQKLQDSIKITPQVYIVKDIDVVTPELLIKSIDQAFNAWKNYSWSKSYDFKTFCEYILPYRSLTEPLEDWRAEYAALIEKAPLRANKNEPADVATKTILELKNFRFLDTRPDPISYLSPKQLLFRREGACNDLANLTLLACRAIGLATTFDFTPEYGASSKRHFWDTIIDENGKHIPFNGNCFGNPQGLPYAYNATEKRLAKVFRKTFSIQSESLAAKKDSVLIPNGFLREKNILDVTGEYVPVGEISYTTSKINTETIAYLNVFNMSRWRVVEWGQKIDNQILYQNIGLNIVYLPSFYDPILKKMNFAPFPVLLGNDKKQQILAPNYNKTFSFNLSRDKTKKGPGLDFNSFEVFENEKYSLYVWDKGWKKIEEAIAERDHVHFQKIPDNGLFLVLCPKSNGYERIFVINNQTKQIEWY</sequence>
<feature type="domain" description="Transglutaminase-like" evidence="2">
    <location>
        <begin position="174"/>
        <end position="268"/>
    </location>
</feature>
<evidence type="ECO:0000313" key="4">
    <source>
        <dbReference type="Proteomes" id="UP001139366"/>
    </source>
</evidence>
<reference evidence="3 4" key="1">
    <citation type="journal article" date="2023" name="Antonie Van Leeuwenhoek">
        <title>Flavobacterium potami sp. nov., a multi-metal resistance genes harbouring bacterium isolated from shallow river silt.</title>
        <authorList>
            <person name="Li S."/>
            <person name="Mao S."/>
            <person name="Mu W."/>
            <person name="Guo B."/>
            <person name="Li C."/>
            <person name="Zhu Q."/>
            <person name="Hou X."/>
            <person name="Zhao Y."/>
            <person name="Wei S."/>
            <person name="Liu H."/>
            <person name="Liu A."/>
        </authorList>
    </citation>
    <scope>NUCLEOTIDE SEQUENCE [LARGE SCALE GENOMIC DNA]</scope>
    <source>
        <strain evidence="3 4">17A</strain>
    </source>
</reference>
<keyword evidence="4" id="KW-1185">Reference proteome</keyword>
<dbReference type="PANTHER" id="PTHR35532">
    <property type="entry name" value="SIMILAR TO POLYHYDROXYALKANOATE DEPOLYMERASE"/>
    <property type="match status" value="1"/>
</dbReference>
<dbReference type="PANTHER" id="PTHR35532:SF5">
    <property type="entry name" value="CARBOHYDRATE-BINDING DOMAIN-CONTAINING PROTEIN"/>
    <property type="match status" value="1"/>
</dbReference>
<gene>
    <name evidence="3" type="ORF">K6T82_18830</name>
</gene>
<dbReference type="InterPro" id="IPR038765">
    <property type="entry name" value="Papain-like_cys_pep_sf"/>
</dbReference>
<evidence type="ECO:0000259" key="2">
    <source>
        <dbReference type="Pfam" id="PF01841"/>
    </source>
</evidence>
<dbReference type="AlphaFoldDB" id="A0A9X1KS81"/>
<dbReference type="SUPFAM" id="SSF54001">
    <property type="entry name" value="Cysteine proteinases"/>
    <property type="match status" value="1"/>
</dbReference>
<dbReference type="EMBL" id="JAINUY010000007">
    <property type="protein sequence ID" value="MBZ4036832.1"/>
    <property type="molecule type" value="Genomic_DNA"/>
</dbReference>
<name>A0A9X1KS81_9FLAO</name>
<keyword evidence="1" id="KW-0732">Signal</keyword>
<dbReference type="RefSeq" id="WP_223709276.1">
    <property type="nucleotide sequence ID" value="NZ_JAINUY010000007.1"/>
</dbReference>
<dbReference type="Proteomes" id="UP001139366">
    <property type="component" value="Unassembled WGS sequence"/>
</dbReference>
<dbReference type="Pfam" id="PF01841">
    <property type="entry name" value="Transglut_core"/>
    <property type="match status" value="1"/>
</dbReference>
<feature type="signal peptide" evidence="1">
    <location>
        <begin position="1"/>
        <end position="20"/>
    </location>
</feature>